<keyword evidence="2" id="KW-1185">Reference proteome</keyword>
<sequence length="175" mass="19743">MSGSPDAYFTYQPGFLSGQCEKRASNIDYENLFTGNYVRDFVESADWSGVSEPTARVLEGPTVLTWRESNGKREDKNLWHSYMHYLNVYQALMVFGIKPGPDVRVIFLDNNVPVWHTELVTALAGKVLTLSDIRDDALLLKGPVVVAPSMHNTPFQATHYEVAIRESGWVYNAVR</sequence>
<accession>C5LW15</accession>
<reference evidence="1 2" key="1">
    <citation type="submission" date="2008-07" db="EMBL/GenBank/DDBJ databases">
        <authorList>
            <person name="El-Sayed N."/>
            <person name="Caler E."/>
            <person name="Inman J."/>
            <person name="Amedeo P."/>
            <person name="Hass B."/>
            <person name="Wortman J."/>
        </authorList>
    </citation>
    <scope>NUCLEOTIDE SEQUENCE [LARGE SCALE GENOMIC DNA]</scope>
    <source>
        <strain evidence="2">ATCC 50983 / TXsc</strain>
    </source>
</reference>
<evidence type="ECO:0000313" key="2">
    <source>
        <dbReference type="Proteomes" id="UP000007800"/>
    </source>
</evidence>
<name>C5LW15_PERM5</name>
<dbReference type="GeneID" id="9044409"/>
<dbReference type="EMBL" id="GG686046">
    <property type="protein sequence ID" value="EEQ99085.1"/>
    <property type="molecule type" value="Genomic_DNA"/>
</dbReference>
<dbReference type="AlphaFoldDB" id="C5LW15"/>
<organism evidence="2">
    <name type="scientific">Perkinsus marinus (strain ATCC 50983 / TXsc)</name>
    <dbReference type="NCBI Taxonomy" id="423536"/>
    <lineage>
        <taxon>Eukaryota</taxon>
        <taxon>Sar</taxon>
        <taxon>Alveolata</taxon>
        <taxon>Perkinsozoa</taxon>
        <taxon>Perkinsea</taxon>
        <taxon>Perkinsida</taxon>
        <taxon>Perkinsidae</taxon>
        <taxon>Perkinsus</taxon>
    </lineage>
</organism>
<dbReference type="InParanoid" id="C5LW15"/>
<proteinExistence type="predicted"/>
<dbReference type="Proteomes" id="UP000007800">
    <property type="component" value="Unassembled WGS sequence"/>
</dbReference>
<dbReference type="RefSeq" id="XP_002766368.1">
    <property type="nucleotide sequence ID" value="XM_002766322.1"/>
</dbReference>
<gene>
    <name evidence="1" type="ORF">Pmar_PMAR019733</name>
</gene>
<protein>
    <submittedName>
        <fullName evidence="1">Uncharacterized protein</fullName>
    </submittedName>
</protein>
<evidence type="ECO:0000313" key="1">
    <source>
        <dbReference type="EMBL" id="EEQ99085.1"/>
    </source>
</evidence>
<dbReference type="OrthoDB" id="529273at2759"/>